<evidence type="ECO:0000313" key="2">
    <source>
        <dbReference type="Proteomes" id="UP000501063"/>
    </source>
</evidence>
<proteinExistence type="predicted"/>
<gene>
    <name evidence="1" type="ORF">G5B91_20130</name>
</gene>
<dbReference type="EMBL" id="CP049140">
    <property type="protein sequence ID" value="QIE88453.1"/>
    <property type="molecule type" value="Genomic_DNA"/>
</dbReference>
<dbReference type="KEGG" id="pnt:G5B91_20130"/>
<sequence length="345" mass="38740">MRIPLGFLGILLVSQAMAFEIHPVSWKGGANDYGSSAVQLEIRDDASAAQCHLGSYILDSRNQAIHEIITRQAYQPAYAKVLRGRTWLLPLLGGVEWNDDPEELTRKAWHYNGTAHIWLFKAHEEDASRPNTLTRRVHHGDLQFLHAMRAADESDAQARAKMYRWLEYTYRVAIGEVPANTIRKTTPYHEFFGKVGCSRNPQLANPSDCTVLDVFDMKHMYRQGNQEENLRSLAAGAIAHLIQDSYSASHTQRENGTGRLLHLYTYDAENRKTHCEKDGAYKSNSAAIAKAREMTAELLGYVHRREGWDKASAFFVRTLGAPDPGSATTERRAGAVTEAWAGIAR</sequence>
<reference evidence="1 2" key="1">
    <citation type="submission" date="2020-02" db="EMBL/GenBank/DDBJ databases">
        <title>Integrative conjugative elements (ICEs) and plasmids drive adaptation of Pseudomonas nitroreducens strain HBP1 to wastewater environment.</title>
        <authorList>
            <person name="Sentchilo V."/>
            <person name="Carraro N."/>
            <person name="Bertelli C."/>
            <person name="van der Meer J.R."/>
        </authorList>
    </citation>
    <scope>NUCLEOTIDE SEQUENCE [LARGE SCALE GENOMIC DNA]</scope>
    <source>
        <strain evidence="1 2">HBP1</strain>
    </source>
</reference>
<dbReference type="AlphaFoldDB" id="A0A6G6IZS5"/>
<accession>A0A6G6IZS5</accession>
<dbReference type="Proteomes" id="UP000501063">
    <property type="component" value="Chromosome"/>
</dbReference>
<dbReference type="RefSeq" id="WP_024763518.1">
    <property type="nucleotide sequence ID" value="NZ_CP049140.1"/>
</dbReference>
<evidence type="ECO:0000313" key="1">
    <source>
        <dbReference type="EMBL" id="QIE88453.1"/>
    </source>
</evidence>
<name>A0A6G6IZS5_PSENT</name>
<protein>
    <submittedName>
        <fullName evidence="1">Uncharacterized protein</fullName>
    </submittedName>
</protein>
<organism evidence="1 2">
    <name type="scientific">Pseudomonas nitroreducens</name>
    <dbReference type="NCBI Taxonomy" id="46680"/>
    <lineage>
        <taxon>Bacteria</taxon>
        <taxon>Pseudomonadati</taxon>
        <taxon>Pseudomonadota</taxon>
        <taxon>Gammaproteobacteria</taxon>
        <taxon>Pseudomonadales</taxon>
        <taxon>Pseudomonadaceae</taxon>
        <taxon>Pseudomonas</taxon>
    </lineage>
</organism>